<dbReference type="PANTHER" id="PTHR35807:SF1">
    <property type="entry name" value="TRANSCRIPTIONAL REGULATOR REDD"/>
    <property type="match status" value="1"/>
</dbReference>
<reference evidence="7 8" key="1">
    <citation type="submission" date="2019-02" db="EMBL/GenBank/DDBJ databases">
        <title>Sequencing the genomes of 1000 actinobacteria strains.</title>
        <authorList>
            <person name="Klenk H.-P."/>
        </authorList>
    </citation>
    <scope>NUCLEOTIDE SEQUENCE [LARGE SCALE GENOMIC DNA]</scope>
    <source>
        <strain evidence="7 8">DSM 45162</strain>
    </source>
</reference>
<dbReference type="Pfam" id="PF03704">
    <property type="entry name" value="BTAD"/>
    <property type="match status" value="1"/>
</dbReference>
<dbReference type="InterPro" id="IPR001867">
    <property type="entry name" value="OmpR/PhoB-type_DNA-bd"/>
</dbReference>
<protein>
    <submittedName>
        <fullName evidence="7">DNA-binding SARP family transcriptional activator</fullName>
    </submittedName>
</protein>
<evidence type="ECO:0000256" key="3">
    <source>
        <dbReference type="ARBA" id="ARBA00023125"/>
    </source>
</evidence>
<dbReference type="SUPFAM" id="SSF48452">
    <property type="entry name" value="TPR-like"/>
    <property type="match status" value="1"/>
</dbReference>
<evidence type="ECO:0000313" key="7">
    <source>
        <dbReference type="EMBL" id="RZU51621.1"/>
    </source>
</evidence>
<evidence type="ECO:0000259" key="6">
    <source>
        <dbReference type="PROSITE" id="PS51755"/>
    </source>
</evidence>
<dbReference type="PROSITE" id="PS51755">
    <property type="entry name" value="OMPR_PHOB"/>
    <property type="match status" value="1"/>
</dbReference>
<comment type="similarity">
    <text evidence="1">Belongs to the AfsR/DnrI/RedD regulatory family.</text>
</comment>
<dbReference type="Gene3D" id="1.25.40.10">
    <property type="entry name" value="Tetratricopeptide repeat domain"/>
    <property type="match status" value="1"/>
</dbReference>
<dbReference type="EMBL" id="SHKY01000001">
    <property type="protein sequence ID" value="RZU51621.1"/>
    <property type="molecule type" value="Genomic_DNA"/>
</dbReference>
<dbReference type="SMART" id="SM01043">
    <property type="entry name" value="BTAD"/>
    <property type="match status" value="1"/>
</dbReference>
<dbReference type="Gene3D" id="1.10.10.10">
    <property type="entry name" value="Winged helix-like DNA-binding domain superfamily/Winged helix DNA-binding domain"/>
    <property type="match status" value="1"/>
</dbReference>
<dbReference type="CDD" id="cd15831">
    <property type="entry name" value="BTAD"/>
    <property type="match status" value="1"/>
</dbReference>
<dbReference type="PANTHER" id="PTHR35807">
    <property type="entry name" value="TRANSCRIPTIONAL REGULATOR REDD-RELATED"/>
    <property type="match status" value="1"/>
</dbReference>
<comment type="caution">
    <text evidence="7">The sequence shown here is derived from an EMBL/GenBank/DDBJ whole genome shotgun (WGS) entry which is preliminary data.</text>
</comment>
<feature type="DNA-binding region" description="OmpR/PhoB-type" evidence="5">
    <location>
        <begin position="12"/>
        <end position="117"/>
    </location>
</feature>
<sequence>MHDFASRQHGHRAAMENQDVTFVTLGSLRVWNGGRDCTPKTPKVLQVLALLLMRANRAVQTESLINELWGDEPPRSALTTIQTYVYQLRRLIEREGLGDGADGNMLITQSPGYILRLRPGQVDLDSFAELRRTGRAHFMQGNFAEASANLRAALALWTENALANVKLGPQLTAHVVDLQEQRRTALQMAIEAELELGMHRELVGELRSTVAQYPLDEWFHQRLMQVLDRCGRRSDALGVYHHLRRTLGDELGIDPSPEIQELHRQLLE</sequence>
<dbReference type="SUPFAM" id="SSF46894">
    <property type="entry name" value="C-terminal effector domain of the bipartite response regulators"/>
    <property type="match status" value="1"/>
</dbReference>
<gene>
    <name evidence="7" type="ORF">EV385_3454</name>
</gene>
<dbReference type="InterPro" id="IPR016032">
    <property type="entry name" value="Sig_transdc_resp-reg_C-effctor"/>
</dbReference>
<keyword evidence="3 5" id="KW-0238">DNA-binding</keyword>
<accession>A0A4Q7ZLX2</accession>
<dbReference type="InterPro" id="IPR051677">
    <property type="entry name" value="AfsR-DnrI-RedD_regulator"/>
</dbReference>
<dbReference type="AlphaFoldDB" id="A0A4Q7ZLX2"/>
<feature type="domain" description="OmpR/PhoB-type" evidence="6">
    <location>
        <begin position="12"/>
        <end position="117"/>
    </location>
</feature>
<name>A0A4Q7ZLX2_9ACTN</name>
<evidence type="ECO:0000256" key="5">
    <source>
        <dbReference type="PROSITE-ProRule" id="PRU01091"/>
    </source>
</evidence>
<keyword evidence="4" id="KW-0804">Transcription</keyword>
<dbReference type="Proteomes" id="UP000292564">
    <property type="component" value="Unassembled WGS sequence"/>
</dbReference>
<dbReference type="InterPro" id="IPR011990">
    <property type="entry name" value="TPR-like_helical_dom_sf"/>
</dbReference>
<proteinExistence type="inferred from homology"/>
<keyword evidence="8" id="KW-1185">Reference proteome</keyword>
<dbReference type="GO" id="GO:0003677">
    <property type="term" value="F:DNA binding"/>
    <property type="evidence" value="ECO:0007669"/>
    <property type="project" value="UniProtKB-UniRule"/>
</dbReference>
<evidence type="ECO:0000256" key="2">
    <source>
        <dbReference type="ARBA" id="ARBA00023015"/>
    </source>
</evidence>
<dbReference type="Pfam" id="PF00486">
    <property type="entry name" value="Trans_reg_C"/>
    <property type="match status" value="1"/>
</dbReference>
<organism evidence="7 8">
    <name type="scientific">Krasilnikovia cinnamomea</name>
    <dbReference type="NCBI Taxonomy" id="349313"/>
    <lineage>
        <taxon>Bacteria</taxon>
        <taxon>Bacillati</taxon>
        <taxon>Actinomycetota</taxon>
        <taxon>Actinomycetes</taxon>
        <taxon>Micromonosporales</taxon>
        <taxon>Micromonosporaceae</taxon>
        <taxon>Krasilnikovia</taxon>
    </lineage>
</organism>
<dbReference type="GO" id="GO:0000160">
    <property type="term" value="P:phosphorelay signal transduction system"/>
    <property type="evidence" value="ECO:0007669"/>
    <property type="project" value="InterPro"/>
</dbReference>
<keyword evidence="2" id="KW-0805">Transcription regulation</keyword>
<evidence type="ECO:0000256" key="1">
    <source>
        <dbReference type="ARBA" id="ARBA00005820"/>
    </source>
</evidence>
<dbReference type="InterPro" id="IPR036388">
    <property type="entry name" value="WH-like_DNA-bd_sf"/>
</dbReference>
<dbReference type="SMART" id="SM00862">
    <property type="entry name" value="Trans_reg_C"/>
    <property type="match status" value="1"/>
</dbReference>
<dbReference type="InterPro" id="IPR005158">
    <property type="entry name" value="BTAD"/>
</dbReference>
<evidence type="ECO:0000256" key="4">
    <source>
        <dbReference type="ARBA" id="ARBA00023163"/>
    </source>
</evidence>
<dbReference type="GO" id="GO:0006355">
    <property type="term" value="P:regulation of DNA-templated transcription"/>
    <property type="evidence" value="ECO:0007669"/>
    <property type="project" value="InterPro"/>
</dbReference>
<evidence type="ECO:0000313" key="8">
    <source>
        <dbReference type="Proteomes" id="UP000292564"/>
    </source>
</evidence>